<evidence type="ECO:0000313" key="1">
    <source>
        <dbReference type="EMBL" id="TDQ35402.1"/>
    </source>
</evidence>
<reference evidence="1 2" key="1">
    <citation type="submission" date="2019-03" db="EMBL/GenBank/DDBJ databases">
        <title>Genomic Encyclopedia of Type Strains, Phase IV (KMG-IV): sequencing the most valuable type-strain genomes for metagenomic binning, comparative biology and taxonomic classification.</title>
        <authorList>
            <person name="Goeker M."/>
        </authorList>
    </citation>
    <scope>NUCLEOTIDE SEQUENCE [LARGE SCALE GENOMIC DNA]</scope>
    <source>
        <strain evidence="1 2">DSM 28697</strain>
    </source>
</reference>
<dbReference type="InterPro" id="IPR023214">
    <property type="entry name" value="HAD_sf"/>
</dbReference>
<dbReference type="Proteomes" id="UP000295632">
    <property type="component" value="Unassembled WGS sequence"/>
</dbReference>
<accession>A0A4R6TRS6</accession>
<name>A0A4R6TRS6_9BACI</name>
<organism evidence="1 2">
    <name type="scientific">Aureibacillus halotolerans</name>
    <dbReference type="NCBI Taxonomy" id="1508390"/>
    <lineage>
        <taxon>Bacteria</taxon>
        <taxon>Bacillati</taxon>
        <taxon>Bacillota</taxon>
        <taxon>Bacilli</taxon>
        <taxon>Bacillales</taxon>
        <taxon>Bacillaceae</taxon>
        <taxon>Aureibacillus</taxon>
    </lineage>
</organism>
<dbReference type="EMBL" id="SNYJ01000021">
    <property type="protein sequence ID" value="TDQ35402.1"/>
    <property type="molecule type" value="Genomic_DNA"/>
</dbReference>
<evidence type="ECO:0008006" key="3">
    <source>
        <dbReference type="Google" id="ProtNLM"/>
    </source>
</evidence>
<dbReference type="OrthoDB" id="9790031at2"/>
<dbReference type="NCBIfam" id="TIGR01484">
    <property type="entry name" value="HAD-SF-IIB"/>
    <property type="match status" value="1"/>
</dbReference>
<proteinExistence type="predicted"/>
<dbReference type="InterPro" id="IPR006379">
    <property type="entry name" value="HAD-SF_hydro_IIB"/>
</dbReference>
<dbReference type="Gene3D" id="3.40.50.1000">
    <property type="entry name" value="HAD superfamily/HAD-like"/>
    <property type="match status" value="1"/>
</dbReference>
<gene>
    <name evidence="1" type="ORF">EV213_12119</name>
</gene>
<dbReference type="GO" id="GO:0005829">
    <property type="term" value="C:cytosol"/>
    <property type="evidence" value="ECO:0007669"/>
    <property type="project" value="TreeGrafter"/>
</dbReference>
<dbReference type="SUPFAM" id="SSF56784">
    <property type="entry name" value="HAD-like"/>
    <property type="match status" value="1"/>
</dbReference>
<dbReference type="GO" id="GO:0000287">
    <property type="term" value="F:magnesium ion binding"/>
    <property type="evidence" value="ECO:0007669"/>
    <property type="project" value="TreeGrafter"/>
</dbReference>
<dbReference type="PANTHER" id="PTHR10000:SF50">
    <property type="entry name" value="STRESS RESPONSE PROTEIN YHAX"/>
    <property type="match status" value="1"/>
</dbReference>
<dbReference type="PANTHER" id="PTHR10000">
    <property type="entry name" value="PHOSPHOSERINE PHOSPHATASE"/>
    <property type="match status" value="1"/>
</dbReference>
<dbReference type="CDD" id="cd07516">
    <property type="entry name" value="HAD_Pase"/>
    <property type="match status" value="1"/>
</dbReference>
<protein>
    <recommendedName>
        <fullName evidence="3">Cof subfamily protein (Haloacid dehalogenase superfamily)/HAD superfamily hydrolase (TIGR01484 family)</fullName>
    </recommendedName>
</protein>
<sequence>MVYRLLALNVDGTLLKSNGRLTKQTKEAVQYVRDKGVHVTLVTNRHFLSARKVAKALKIPEDLITHGGAYVSKDTEFPVVNRRLNSDIIFGVVQILETFKCSIRLMHEKYAIGNSHPSKPQLVSKTVFGLGDPVMYPIQFVESLGDHVRDHPLDCPKVDCHFYDDHVLEKAEDYIASAFPELTIIKEGKHHLSILPSGVNKAYGLQQLARMLEVPAAEIVAIGDDASDMGMIRFAGVGVSMGNAPFEVKKASDWITRSNDENGVAYMIKELFRKQLDTSFVHSLTLRK</sequence>
<dbReference type="RefSeq" id="WP_133581884.1">
    <property type="nucleotide sequence ID" value="NZ_SNYJ01000021.1"/>
</dbReference>
<dbReference type="InterPro" id="IPR000150">
    <property type="entry name" value="Cof"/>
</dbReference>
<dbReference type="InterPro" id="IPR036412">
    <property type="entry name" value="HAD-like_sf"/>
</dbReference>
<dbReference type="AlphaFoldDB" id="A0A4R6TRS6"/>
<keyword evidence="2" id="KW-1185">Reference proteome</keyword>
<dbReference type="GO" id="GO:0016791">
    <property type="term" value="F:phosphatase activity"/>
    <property type="evidence" value="ECO:0007669"/>
    <property type="project" value="TreeGrafter"/>
</dbReference>
<evidence type="ECO:0000313" key="2">
    <source>
        <dbReference type="Proteomes" id="UP000295632"/>
    </source>
</evidence>
<dbReference type="NCBIfam" id="TIGR00099">
    <property type="entry name" value="Cof-subfamily"/>
    <property type="match status" value="1"/>
</dbReference>
<dbReference type="Gene3D" id="3.30.1240.10">
    <property type="match status" value="1"/>
</dbReference>
<dbReference type="Pfam" id="PF08282">
    <property type="entry name" value="Hydrolase_3"/>
    <property type="match status" value="1"/>
</dbReference>
<comment type="caution">
    <text evidence="1">The sequence shown here is derived from an EMBL/GenBank/DDBJ whole genome shotgun (WGS) entry which is preliminary data.</text>
</comment>